<keyword evidence="4 10" id="KW-0812">Transmembrane</keyword>
<keyword evidence="7 10" id="KW-0472">Membrane</keyword>
<evidence type="ECO:0000256" key="8">
    <source>
        <dbReference type="ARBA" id="ARBA00023170"/>
    </source>
</evidence>
<keyword evidence="2" id="KW-1003">Cell membrane</keyword>
<evidence type="ECO:0000256" key="1">
    <source>
        <dbReference type="ARBA" id="ARBA00004651"/>
    </source>
</evidence>
<keyword evidence="5" id="KW-0552">Olfaction</keyword>
<comment type="caution">
    <text evidence="11">The sequence shown here is derived from an EMBL/GenBank/DDBJ whole genome shotgun (WGS) entry which is preliminary data.</text>
</comment>
<keyword evidence="12" id="KW-1185">Reference proteome</keyword>
<evidence type="ECO:0000313" key="12">
    <source>
        <dbReference type="Proteomes" id="UP001152888"/>
    </source>
</evidence>
<evidence type="ECO:0000256" key="10">
    <source>
        <dbReference type="SAM" id="Phobius"/>
    </source>
</evidence>
<evidence type="ECO:0000256" key="2">
    <source>
        <dbReference type="ARBA" id="ARBA00022475"/>
    </source>
</evidence>
<evidence type="ECO:0000256" key="7">
    <source>
        <dbReference type="ARBA" id="ARBA00023136"/>
    </source>
</evidence>
<proteinExistence type="predicted"/>
<dbReference type="PANTHER" id="PTHR21137">
    <property type="entry name" value="ODORANT RECEPTOR"/>
    <property type="match status" value="1"/>
</dbReference>
<protein>
    <submittedName>
        <fullName evidence="11">Uncharacterized protein</fullName>
    </submittedName>
</protein>
<evidence type="ECO:0000256" key="6">
    <source>
        <dbReference type="ARBA" id="ARBA00022989"/>
    </source>
</evidence>
<dbReference type="EMBL" id="CAKOFQ010006664">
    <property type="protein sequence ID" value="CAH1956312.1"/>
    <property type="molecule type" value="Genomic_DNA"/>
</dbReference>
<dbReference type="PANTHER" id="PTHR21137:SF35">
    <property type="entry name" value="ODORANT RECEPTOR 19A-RELATED"/>
    <property type="match status" value="1"/>
</dbReference>
<keyword evidence="9" id="KW-0807">Transducer</keyword>
<name>A0A9P0JKA6_ACAOB</name>
<dbReference type="GO" id="GO:0007165">
    <property type="term" value="P:signal transduction"/>
    <property type="evidence" value="ECO:0007669"/>
    <property type="project" value="UniProtKB-KW"/>
</dbReference>
<keyword evidence="8" id="KW-0675">Receptor</keyword>
<dbReference type="Pfam" id="PF02949">
    <property type="entry name" value="7tm_6"/>
    <property type="match status" value="1"/>
</dbReference>
<reference evidence="11" key="1">
    <citation type="submission" date="2022-03" db="EMBL/GenBank/DDBJ databases">
        <authorList>
            <person name="Sayadi A."/>
        </authorList>
    </citation>
    <scope>NUCLEOTIDE SEQUENCE</scope>
</reference>
<evidence type="ECO:0000313" key="11">
    <source>
        <dbReference type="EMBL" id="CAH1956312.1"/>
    </source>
</evidence>
<dbReference type="Proteomes" id="UP001152888">
    <property type="component" value="Unassembled WGS sequence"/>
</dbReference>
<feature type="transmembrane region" description="Helical" evidence="10">
    <location>
        <begin position="30"/>
        <end position="52"/>
    </location>
</feature>
<evidence type="ECO:0000256" key="3">
    <source>
        <dbReference type="ARBA" id="ARBA00022606"/>
    </source>
</evidence>
<comment type="subcellular location">
    <subcellularLocation>
        <location evidence="1">Cell membrane</location>
        <topology evidence="1">Multi-pass membrane protein</topology>
    </subcellularLocation>
</comment>
<organism evidence="11 12">
    <name type="scientific">Acanthoscelides obtectus</name>
    <name type="common">Bean weevil</name>
    <name type="synonym">Bruchus obtectus</name>
    <dbReference type="NCBI Taxonomy" id="200917"/>
    <lineage>
        <taxon>Eukaryota</taxon>
        <taxon>Metazoa</taxon>
        <taxon>Ecdysozoa</taxon>
        <taxon>Arthropoda</taxon>
        <taxon>Hexapoda</taxon>
        <taxon>Insecta</taxon>
        <taxon>Pterygota</taxon>
        <taxon>Neoptera</taxon>
        <taxon>Endopterygota</taxon>
        <taxon>Coleoptera</taxon>
        <taxon>Polyphaga</taxon>
        <taxon>Cucujiformia</taxon>
        <taxon>Chrysomeloidea</taxon>
        <taxon>Chrysomelidae</taxon>
        <taxon>Bruchinae</taxon>
        <taxon>Bruchini</taxon>
        <taxon>Acanthoscelides</taxon>
    </lineage>
</organism>
<dbReference type="AlphaFoldDB" id="A0A9P0JKA6"/>
<keyword evidence="6 10" id="KW-1133">Transmembrane helix</keyword>
<dbReference type="GO" id="GO:0004984">
    <property type="term" value="F:olfactory receptor activity"/>
    <property type="evidence" value="ECO:0007669"/>
    <property type="project" value="InterPro"/>
</dbReference>
<evidence type="ECO:0000256" key="4">
    <source>
        <dbReference type="ARBA" id="ARBA00022692"/>
    </source>
</evidence>
<evidence type="ECO:0000256" key="5">
    <source>
        <dbReference type="ARBA" id="ARBA00022725"/>
    </source>
</evidence>
<dbReference type="OrthoDB" id="6686985at2759"/>
<evidence type="ECO:0000256" key="9">
    <source>
        <dbReference type="ARBA" id="ARBA00023224"/>
    </source>
</evidence>
<gene>
    <name evidence="11" type="ORF">ACAOBT_LOCUS1498</name>
</gene>
<sequence>MPYYPDLEWIIGVCSFLGSSPATGFTPRQIFHFFITCCLLIGFPFLTLWNFVDKGGATLQEVVERISNFTTLFHALSKTTVMFFNRKKIKELHKNNQQVVERILHIGIVLYAVGYCYSNLGQALSNEIEDVTQNIYLSKWETLVLDRKSKDFLIFFTRTQKKYALSAAGFIQFDLDLDMFMVLVKSALSYCMFFRTMEQNAASKQ</sequence>
<dbReference type="GO" id="GO:0005549">
    <property type="term" value="F:odorant binding"/>
    <property type="evidence" value="ECO:0007669"/>
    <property type="project" value="InterPro"/>
</dbReference>
<dbReference type="GO" id="GO:0005886">
    <property type="term" value="C:plasma membrane"/>
    <property type="evidence" value="ECO:0007669"/>
    <property type="project" value="UniProtKB-SubCell"/>
</dbReference>
<dbReference type="InterPro" id="IPR004117">
    <property type="entry name" value="7tm6_olfct_rcpt"/>
</dbReference>
<accession>A0A9P0JKA6</accession>
<keyword evidence="3" id="KW-0716">Sensory transduction</keyword>